<dbReference type="Proteomes" id="UP000182278">
    <property type="component" value="Unassembled WGS sequence"/>
</dbReference>
<organism evidence="1 2">
    <name type="scientific">Candidatus Desantisbacteria bacterium CG1_02_38_46</name>
    <dbReference type="NCBI Taxonomy" id="1817893"/>
    <lineage>
        <taxon>Bacteria</taxon>
        <taxon>Candidatus Desantisiibacteriota</taxon>
    </lineage>
</organism>
<dbReference type="STRING" id="1817893.AUJ66_02005"/>
<name>A0A1J4SIP0_9BACT</name>
<sequence length="71" mass="8218">MNAEGHKSKAEEIERSLQKLLPDSKGKNVVAIVELVCGIVQHLIAYGLETKYVEHNNKMKYFEREDEQCER</sequence>
<proteinExistence type="predicted"/>
<dbReference type="EMBL" id="MNUO01000031">
    <property type="protein sequence ID" value="OIN97918.1"/>
    <property type="molecule type" value="Genomic_DNA"/>
</dbReference>
<evidence type="ECO:0000313" key="2">
    <source>
        <dbReference type="Proteomes" id="UP000182278"/>
    </source>
</evidence>
<protein>
    <submittedName>
        <fullName evidence="1">Uncharacterized protein</fullName>
    </submittedName>
</protein>
<gene>
    <name evidence="1" type="ORF">AUJ66_02005</name>
</gene>
<evidence type="ECO:0000313" key="1">
    <source>
        <dbReference type="EMBL" id="OIN97918.1"/>
    </source>
</evidence>
<dbReference type="AlphaFoldDB" id="A0A1J4SIP0"/>
<accession>A0A1J4SIP0</accession>
<comment type="caution">
    <text evidence="1">The sequence shown here is derived from an EMBL/GenBank/DDBJ whole genome shotgun (WGS) entry which is preliminary data.</text>
</comment>
<reference evidence="1 2" key="1">
    <citation type="journal article" date="2016" name="Environ. Microbiol.">
        <title>Genomic resolution of a cold subsurface aquifer community provides metabolic insights for novel microbes adapted to high CO concentrations.</title>
        <authorList>
            <person name="Probst A.J."/>
            <person name="Castelle C.J."/>
            <person name="Singh A."/>
            <person name="Brown C.T."/>
            <person name="Anantharaman K."/>
            <person name="Sharon I."/>
            <person name="Hug L.A."/>
            <person name="Burstein D."/>
            <person name="Emerson J.B."/>
            <person name="Thomas B.C."/>
            <person name="Banfield J.F."/>
        </authorList>
    </citation>
    <scope>NUCLEOTIDE SEQUENCE [LARGE SCALE GENOMIC DNA]</scope>
    <source>
        <strain evidence="1">CG1_02_38_46</strain>
    </source>
</reference>